<evidence type="ECO:0000256" key="1">
    <source>
        <dbReference type="SAM" id="MobiDB-lite"/>
    </source>
</evidence>
<feature type="compositionally biased region" description="Polar residues" evidence="1">
    <location>
        <begin position="57"/>
        <end position="70"/>
    </location>
</feature>
<proteinExistence type="predicted"/>
<feature type="chain" id="PRO_5018080771" description="Secreted protein" evidence="2">
    <location>
        <begin position="21"/>
        <end position="70"/>
    </location>
</feature>
<evidence type="ECO:0008006" key="5">
    <source>
        <dbReference type="Google" id="ProtNLM"/>
    </source>
</evidence>
<organism evidence="3 4">
    <name type="scientific">Trypanosoma brucei equiperdum</name>
    <dbReference type="NCBI Taxonomy" id="630700"/>
    <lineage>
        <taxon>Eukaryota</taxon>
        <taxon>Discoba</taxon>
        <taxon>Euglenozoa</taxon>
        <taxon>Kinetoplastea</taxon>
        <taxon>Metakinetoplastina</taxon>
        <taxon>Trypanosomatida</taxon>
        <taxon>Trypanosomatidae</taxon>
        <taxon>Trypanosoma</taxon>
    </lineage>
</organism>
<dbReference type="Proteomes" id="UP000266743">
    <property type="component" value="Chromosome 9"/>
</dbReference>
<name>A0A3L6L097_9TRYP</name>
<accession>A0A3L6L097</accession>
<reference evidence="3 4" key="1">
    <citation type="submission" date="2018-09" db="EMBL/GenBank/DDBJ databases">
        <title>whole genome sequence of T. equiperdum IVM-t1 strain.</title>
        <authorList>
            <person name="Suganuma K."/>
        </authorList>
    </citation>
    <scope>NUCLEOTIDE SEQUENCE [LARGE SCALE GENOMIC DNA]</scope>
    <source>
        <strain evidence="3 4">IVM-t1</strain>
    </source>
</reference>
<dbReference type="AlphaFoldDB" id="A0A3L6L097"/>
<comment type="caution">
    <text evidence="3">The sequence shown here is derived from an EMBL/GenBank/DDBJ whole genome shotgun (WGS) entry which is preliminary data.</text>
</comment>
<sequence>MIHRRFFFAVSTFLSSLIRGMRLDPGGPDSTSHILPSRPSFVPPSSPRLDESPYPTSPLTVQASPGSLDL</sequence>
<protein>
    <recommendedName>
        <fullName evidence="5">Secreted protein</fullName>
    </recommendedName>
</protein>
<feature type="signal peptide" evidence="2">
    <location>
        <begin position="1"/>
        <end position="20"/>
    </location>
</feature>
<evidence type="ECO:0000256" key="2">
    <source>
        <dbReference type="SAM" id="SignalP"/>
    </source>
</evidence>
<dbReference type="EMBL" id="QSBY01000009">
    <property type="protein sequence ID" value="RHW70032.1"/>
    <property type="molecule type" value="Genomic_DNA"/>
</dbReference>
<gene>
    <name evidence="3" type="ORF">DPX39_090064800</name>
</gene>
<keyword evidence="2" id="KW-0732">Signal</keyword>
<feature type="region of interest" description="Disordered" evidence="1">
    <location>
        <begin position="25"/>
        <end position="70"/>
    </location>
</feature>
<evidence type="ECO:0000313" key="3">
    <source>
        <dbReference type="EMBL" id="RHW70032.1"/>
    </source>
</evidence>
<evidence type="ECO:0000313" key="4">
    <source>
        <dbReference type="Proteomes" id="UP000266743"/>
    </source>
</evidence>